<dbReference type="SMART" id="SM00354">
    <property type="entry name" value="HTH_LACI"/>
    <property type="match status" value="1"/>
</dbReference>
<dbReference type="Gene3D" id="3.40.50.2300">
    <property type="match status" value="2"/>
</dbReference>
<name>A0A934VST5_9BACT</name>
<dbReference type="InterPro" id="IPR046335">
    <property type="entry name" value="LacI/GalR-like_sensor"/>
</dbReference>
<dbReference type="Pfam" id="PF13377">
    <property type="entry name" value="Peripla_BP_3"/>
    <property type="match status" value="1"/>
</dbReference>
<evidence type="ECO:0000256" key="1">
    <source>
        <dbReference type="ARBA" id="ARBA00022491"/>
    </source>
</evidence>
<dbReference type="InterPro" id="IPR028082">
    <property type="entry name" value="Peripla_BP_I"/>
</dbReference>
<feature type="domain" description="HTH lacI-type" evidence="5">
    <location>
        <begin position="3"/>
        <end position="57"/>
    </location>
</feature>
<organism evidence="6 7">
    <name type="scientific">Pelagicoccus mobilis</name>
    <dbReference type="NCBI Taxonomy" id="415221"/>
    <lineage>
        <taxon>Bacteria</taxon>
        <taxon>Pseudomonadati</taxon>
        <taxon>Verrucomicrobiota</taxon>
        <taxon>Opitutia</taxon>
        <taxon>Puniceicoccales</taxon>
        <taxon>Pelagicoccaceae</taxon>
        <taxon>Pelagicoccus</taxon>
    </lineage>
</organism>
<dbReference type="AlphaFoldDB" id="A0A934VST5"/>
<protein>
    <submittedName>
        <fullName evidence="6">LacI family DNA-binding transcriptional regulator</fullName>
    </submittedName>
</protein>
<dbReference type="PANTHER" id="PTHR30146">
    <property type="entry name" value="LACI-RELATED TRANSCRIPTIONAL REPRESSOR"/>
    <property type="match status" value="1"/>
</dbReference>
<gene>
    <name evidence="6" type="ORF">JIN87_20855</name>
</gene>
<evidence type="ECO:0000256" key="3">
    <source>
        <dbReference type="ARBA" id="ARBA00023125"/>
    </source>
</evidence>
<comment type="caution">
    <text evidence="6">The sequence shown here is derived from an EMBL/GenBank/DDBJ whole genome shotgun (WGS) entry which is preliminary data.</text>
</comment>
<dbReference type="CDD" id="cd01392">
    <property type="entry name" value="HTH_LacI"/>
    <property type="match status" value="1"/>
</dbReference>
<keyword evidence="4" id="KW-0804">Transcription</keyword>
<dbReference type="PROSITE" id="PS50932">
    <property type="entry name" value="HTH_LACI_2"/>
    <property type="match status" value="1"/>
</dbReference>
<evidence type="ECO:0000313" key="6">
    <source>
        <dbReference type="EMBL" id="MBK1879350.1"/>
    </source>
</evidence>
<proteinExistence type="predicted"/>
<dbReference type="Proteomes" id="UP000617628">
    <property type="component" value="Unassembled WGS sequence"/>
</dbReference>
<dbReference type="Gene3D" id="1.10.260.40">
    <property type="entry name" value="lambda repressor-like DNA-binding domains"/>
    <property type="match status" value="1"/>
</dbReference>
<keyword evidence="1" id="KW-0678">Repressor</keyword>
<keyword evidence="7" id="KW-1185">Reference proteome</keyword>
<dbReference type="EMBL" id="JAENIL010000046">
    <property type="protein sequence ID" value="MBK1879350.1"/>
    <property type="molecule type" value="Genomic_DNA"/>
</dbReference>
<sequence>MKITMDDIAEKLGIHRSTVSLALRNSPKISATTQKRVKETAIQMGYKANPYVSALMRSRRSGKDPDNPPVIALITADRTKEHWKTGYNPRRFVDGANKVAQNLGIRLEPFWAGDTSHERLHQILLSRGIQGAVLLHHGELRNKLHHDWTNLSIVNYGICDHSFNTDWVSADLYGNMELILDTLNNRGIERIGFVMAPPYTFNNQNRWLSCYESDQRQKSEAKRLEPLIHESPNFDRFKRWFKKNQPKVVLCVRPPMVIRWLERMNLRVPEDVGLVTVGNAETDGEISGIIEQPELCGKIAIEMLMSHIHNNEFGVLEEPRLITVRGQWNEGRTL</sequence>
<dbReference type="InterPro" id="IPR000843">
    <property type="entry name" value="HTH_LacI"/>
</dbReference>
<dbReference type="Pfam" id="PF00356">
    <property type="entry name" value="LacI"/>
    <property type="match status" value="1"/>
</dbReference>
<evidence type="ECO:0000259" key="5">
    <source>
        <dbReference type="PROSITE" id="PS50932"/>
    </source>
</evidence>
<dbReference type="InterPro" id="IPR010982">
    <property type="entry name" value="Lambda_DNA-bd_dom_sf"/>
</dbReference>
<keyword evidence="2" id="KW-0805">Transcription regulation</keyword>
<dbReference type="GO" id="GO:0003700">
    <property type="term" value="F:DNA-binding transcription factor activity"/>
    <property type="evidence" value="ECO:0007669"/>
    <property type="project" value="TreeGrafter"/>
</dbReference>
<evidence type="ECO:0000256" key="2">
    <source>
        <dbReference type="ARBA" id="ARBA00023015"/>
    </source>
</evidence>
<keyword evidence="3 6" id="KW-0238">DNA-binding</keyword>
<evidence type="ECO:0000313" key="7">
    <source>
        <dbReference type="Proteomes" id="UP000617628"/>
    </source>
</evidence>
<evidence type="ECO:0000256" key="4">
    <source>
        <dbReference type="ARBA" id="ARBA00023163"/>
    </source>
</evidence>
<dbReference type="SUPFAM" id="SSF53822">
    <property type="entry name" value="Periplasmic binding protein-like I"/>
    <property type="match status" value="1"/>
</dbReference>
<dbReference type="RefSeq" id="WP_200357563.1">
    <property type="nucleotide sequence ID" value="NZ_JAENIL010000046.1"/>
</dbReference>
<dbReference type="SUPFAM" id="SSF47413">
    <property type="entry name" value="lambda repressor-like DNA-binding domains"/>
    <property type="match status" value="1"/>
</dbReference>
<accession>A0A934VST5</accession>
<reference evidence="6" key="1">
    <citation type="submission" date="2021-01" db="EMBL/GenBank/DDBJ databases">
        <title>Modified the classification status of verrucomicrobia.</title>
        <authorList>
            <person name="Feng X."/>
        </authorList>
    </citation>
    <scope>NUCLEOTIDE SEQUENCE</scope>
    <source>
        <strain evidence="6">KCTC 13126</strain>
    </source>
</reference>
<dbReference type="GO" id="GO:0000976">
    <property type="term" value="F:transcription cis-regulatory region binding"/>
    <property type="evidence" value="ECO:0007669"/>
    <property type="project" value="TreeGrafter"/>
</dbReference>
<dbReference type="PANTHER" id="PTHR30146:SF148">
    <property type="entry name" value="HTH-TYPE TRANSCRIPTIONAL REPRESSOR PURR-RELATED"/>
    <property type="match status" value="1"/>
</dbReference>